<keyword evidence="4" id="KW-1185">Reference proteome</keyword>
<proteinExistence type="predicted"/>
<dbReference type="AlphaFoldDB" id="A0A1X6NQ80"/>
<dbReference type="PROSITE" id="PS50800">
    <property type="entry name" value="SAP"/>
    <property type="match status" value="1"/>
</dbReference>
<reference evidence="3 4" key="1">
    <citation type="submission" date="2017-03" db="EMBL/GenBank/DDBJ databases">
        <title>WGS assembly of Porphyra umbilicalis.</title>
        <authorList>
            <person name="Brawley S.H."/>
            <person name="Blouin N.A."/>
            <person name="Ficko-Blean E."/>
            <person name="Wheeler G.L."/>
            <person name="Lohr M."/>
            <person name="Goodson H.V."/>
            <person name="Jenkins J.W."/>
            <person name="Blaby-Haas C.E."/>
            <person name="Helliwell K.E."/>
            <person name="Chan C."/>
            <person name="Marriage T."/>
            <person name="Bhattacharya D."/>
            <person name="Klein A.S."/>
            <person name="Badis Y."/>
            <person name="Brodie J."/>
            <person name="Cao Y."/>
            <person name="Collen J."/>
            <person name="Dittami S.M."/>
            <person name="Gachon C.M."/>
            <person name="Green B.R."/>
            <person name="Karpowicz S."/>
            <person name="Kim J.W."/>
            <person name="Kudahl U."/>
            <person name="Lin S."/>
            <person name="Michel G."/>
            <person name="Mittag M."/>
            <person name="Olson B.J."/>
            <person name="Pangilinan J."/>
            <person name="Peng Y."/>
            <person name="Qiu H."/>
            <person name="Shu S."/>
            <person name="Singer J.T."/>
            <person name="Smith A.G."/>
            <person name="Sprecher B.N."/>
            <person name="Wagner V."/>
            <person name="Wang W."/>
            <person name="Wang Z.-Y."/>
            <person name="Yan J."/>
            <person name="Yarish C."/>
            <person name="Zoeuner-Riek S."/>
            <person name="Zhuang Y."/>
            <person name="Zou Y."/>
            <person name="Lindquist E.A."/>
            <person name="Grimwood J."/>
            <person name="Barry K."/>
            <person name="Rokhsar D.S."/>
            <person name="Schmutz J."/>
            <person name="Stiller J.W."/>
            <person name="Grossman A.R."/>
            <person name="Prochnik S.E."/>
        </authorList>
    </citation>
    <scope>NUCLEOTIDE SEQUENCE [LARGE SCALE GENOMIC DNA]</scope>
    <source>
        <strain evidence="3">4086291</strain>
    </source>
</reference>
<accession>A0A1X6NQ80</accession>
<feature type="region of interest" description="Disordered" evidence="1">
    <location>
        <begin position="410"/>
        <end position="449"/>
    </location>
</feature>
<feature type="domain" description="SAP" evidence="2">
    <location>
        <begin position="1"/>
        <end position="33"/>
    </location>
</feature>
<feature type="compositionally biased region" description="Low complexity" evidence="1">
    <location>
        <begin position="417"/>
        <end position="429"/>
    </location>
</feature>
<name>A0A1X6NQ80_PORUM</name>
<sequence length="449" mass="46566">MVTVNALRMILKAAGVSCNGNKQALVNRCQAHGLVYEDTAAPATPAMASTAALSSLAPAPVGTAEIVAARLDAEAPAAIAALAAVVPAPSHIHGVPLLVMEPMSAHRSSEMPGATSTLVARSPAGGPTGLSGNSSRPATTAEATAAETATSAAARTAVTAPAPVTDALIGSARSSPITKHEVARLCHDMSKGEVAAGVVVSRGPMSRMQQDARSRRGAVWVDVVAPAFNCNETFDVPATCKDMGHNPNVHPIVRTGERLQAKWTEYASKFNAASQRFSASGKNDVTTFGNYTGGNDTLVYMFTLFQNNDMVLDLVKRELGEEGVEGDAAGPATAARKPRTAKRAAAGPQSDLLHTIVENSASMVRAVEKQSTSTELAALSQTLKNLKEAGAPVDMVEQVQSQMWDALRSNKLRRADGTSTAAKASGAGESRPKDAANVRDTSDFDEDEG</sequence>
<evidence type="ECO:0000313" key="3">
    <source>
        <dbReference type="EMBL" id="OSX70742.1"/>
    </source>
</evidence>
<evidence type="ECO:0000313" key="4">
    <source>
        <dbReference type="Proteomes" id="UP000218209"/>
    </source>
</evidence>
<gene>
    <name evidence="3" type="ORF">BU14_0674s0005</name>
</gene>
<feature type="compositionally biased region" description="Low complexity" evidence="1">
    <location>
        <begin position="135"/>
        <end position="157"/>
    </location>
</feature>
<dbReference type="Proteomes" id="UP000218209">
    <property type="component" value="Unassembled WGS sequence"/>
</dbReference>
<feature type="region of interest" description="Disordered" evidence="1">
    <location>
        <begin position="108"/>
        <end position="157"/>
    </location>
</feature>
<feature type="compositionally biased region" description="Basic and acidic residues" evidence="1">
    <location>
        <begin position="430"/>
        <end position="442"/>
    </location>
</feature>
<dbReference type="InterPro" id="IPR003034">
    <property type="entry name" value="SAP_dom"/>
</dbReference>
<organism evidence="3 4">
    <name type="scientific">Porphyra umbilicalis</name>
    <name type="common">Purple laver</name>
    <name type="synonym">Red alga</name>
    <dbReference type="NCBI Taxonomy" id="2786"/>
    <lineage>
        <taxon>Eukaryota</taxon>
        <taxon>Rhodophyta</taxon>
        <taxon>Bangiophyceae</taxon>
        <taxon>Bangiales</taxon>
        <taxon>Bangiaceae</taxon>
        <taxon>Porphyra</taxon>
    </lineage>
</organism>
<protein>
    <recommendedName>
        <fullName evidence="2">SAP domain-containing protein</fullName>
    </recommendedName>
</protein>
<evidence type="ECO:0000259" key="2">
    <source>
        <dbReference type="PROSITE" id="PS50800"/>
    </source>
</evidence>
<feature type="region of interest" description="Disordered" evidence="1">
    <location>
        <begin position="322"/>
        <end position="350"/>
    </location>
</feature>
<dbReference type="EMBL" id="KV919215">
    <property type="protein sequence ID" value="OSX70742.1"/>
    <property type="molecule type" value="Genomic_DNA"/>
</dbReference>
<evidence type="ECO:0000256" key="1">
    <source>
        <dbReference type="SAM" id="MobiDB-lite"/>
    </source>
</evidence>